<dbReference type="Gene3D" id="3.30.50.10">
    <property type="entry name" value="Erythroid Transcription Factor GATA-1, subunit A"/>
    <property type="match status" value="1"/>
</dbReference>
<feature type="compositionally biased region" description="Basic and acidic residues" evidence="6">
    <location>
        <begin position="206"/>
        <end position="218"/>
    </location>
</feature>
<evidence type="ECO:0000256" key="1">
    <source>
        <dbReference type="ARBA" id="ARBA00022723"/>
    </source>
</evidence>
<evidence type="ECO:0000256" key="6">
    <source>
        <dbReference type="SAM" id="MobiDB-lite"/>
    </source>
</evidence>
<dbReference type="Pfam" id="PF00320">
    <property type="entry name" value="GATA"/>
    <property type="match status" value="1"/>
</dbReference>
<feature type="coiled-coil region" evidence="5">
    <location>
        <begin position="62"/>
        <end position="89"/>
    </location>
</feature>
<evidence type="ECO:0000256" key="4">
    <source>
        <dbReference type="PROSITE-ProRule" id="PRU00094"/>
    </source>
</evidence>
<sequence length="289" mass="31928">MRFFYRLKRKDGTYAVREAVGHAHTGAPQFSPDPSNQAPFCQAIFLTSRPYPTKNAGLLDTFPEHKIENERLKRRIAALRREEEAEELEAQRQWMLRRDSLSDDPRMRDSSSTTVDGRMPPPDRPVVDSELTRENLEGLAAGSQPDLLRDKMARYELGSHANTADTLTGLGYKAWARGRAAGASTSSRSTPRQITGDAGIAIPLGRDTRQGEKKKQKVAEENICTDCGTLESPEWRKGPQGPKTLCNACGLRWAKRERKTLASEGSCTAPADSGEQGRGGAKRARSTLC</sequence>
<evidence type="ECO:0000256" key="3">
    <source>
        <dbReference type="ARBA" id="ARBA00022833"/>
    </source>
</evidence>
<dbReference type="InterPro" id="IPR013088">
    <property type="entry name" value="Znf_NHR/GATA"/>
</dbReference>
<evidence type="ECO:0000259" key="7">
    <source>
        <dbReference type="PROSITE" id="PS50114"/>
    </source>
</evidence>
<dbReference type="InterPro" id="IPR000679">
    <property type="entry name" value="Znf_GATA"/>
</dbReference>
<feature type="compositionally biased region" description="Basic and acidic residues" evidence="6">
    <location>
        <begin position="99"/>
        <end position="109"/>
    </location>
</feature>
<keyword evidence="5" id="KW-0175">Coiled coil</keyword>
<feature type="compositionally biased region" description="Low complexity" evidence="6">
    <location>
        <begin position="181"/>
        <end position="192"/>
    </location>
</feature>
<keyword evidence="2 4" id="KW-0863">Zinc-finger</keyword>
<dbReference type="CDD" id="cd00202">
    <property type="entry name" value="ZnF_GATA"/>
    <property type="match status" value="1"/>
</dbReference>
<dbReference type="PROSITE" id="PS00344">
    <property type="entry name" value="GATA_ZN_FINGER_1"/>
    <property type="match status" value="1"/>
</dbReference>
<dbReference type="SMART" id="SM00401">
    <property type="entry name" value="ZnF_GATA"/>
    <property type="match status" value="1"/>
</dbReference>
<dbReference type="InterPro" id="IPR051140">
    <property type="entry name" value="GATA_TF"/>
</dbReference>
<dbReference type="GO" id="GO:0006355">
    <property type="term" value="P:regulation of DNA-templated transcription"/>
    <property type="evidence" value="ECO:0007669"/>
    <property type="project" value="InterPro"/>
</dbReference>
<dbReference type="EMBL" id="ONZQ02000005">
    <property type="protein sequence ID" value="SPO01931.1"/>
    <property type="molecule type" value="Genomic_DNA"/>
</dbReference>
<dbReference type="PANTHER" id="PTHR45658">
    <property type="entry name" value="GATA TRANSCRIPTION FACTOR"/>
    <property type="match status" value="1"/>
</dbReference>
<comment type="caution">
    <text evidence="8">The sequence shown here is derived from an EMBL/GenBank/DDBJ whole genome shotgun (WGS) entry which is preliminary data.</text>
</comment>
<name>A0AAE8MWE9_9PEZI</name>
<evidence type="ECO:0000256" key="2">
    <source>
        <dbReference type="ARBA" id="ARBA00022771"/>
    </source>
</evidence>
<feature type="domain" description="GATA-type" evidence="7">
    <location>
        <begin position="218"/>
        <end position="251"/>
    </location>
</feature>
<evidence type="ECO:0000313" key="8">
    <source>
        <dbReference type="EMBL" id="SPO01931.1"/>
    </source>
</evidence>
<reference evidence="8" key="1">
    <citation type="submission" date="2018-03" db="EMBL/GenBank/DDBJ databases">
        <authorList>
            <person name="Guldener U."/>
        </authorList>
    </citation>
    <scope>NUCLEOTIDE SEQUENCE</scope>
</reference>
<feature type="region of interest" description="Disordered" evidence="6">
    <location>
        <begin position="262"/>
        <end position="289"/>
    </location>
</feature>
<keyword evidence="1" id="KW-0479">Metal-binding</keyword>
<feature type="compositionally biased region" description="Basic residues" evidence="6">
    <location>
        <begin position="280"/>
        <end position="289"/>
    </location>
</feature>
<proteinExistence type="predicted"/>
<protein>
    <submittedName>
        <fullName evidence="8">Related to Cutinase gene palindrome-binding protein</fullName>
    </submittedName>
</protein>
<accession>A0AAE8MWE9</accession>
<gene>
    <name evidence="8" type="ORF">DNG_04604</name>
</gene>
<evidence type="ECO:0000313" key="9">
    <source>
        <dbReference type="Proteomes" id="UP001187682"/>
    </source>
</evidence>
<feature type="region of interest" description="Disordered" evidence="6">
    <location>
        <begin position="181"/>
        <end position="218"/>
    </location>
</feature>
<organism evidence="8 9">
    <name type="scientific">Cephalotrichum gorgonifer</name>
    <dbReference type="NCBI Taxonomy" id="2041049"/>
    <lineage>
        <taxon>Eukaryota</taxon>
        <taxon>Fungi</taxon>
        <taxon>Dikarya</taxon>
        <taxon>Ascomycota</taxon>
        <taxon>Pezizomycotina</taxon>
        <taxon>Sordariomycetes</taxon>
        <taxon>Hypocreomycetidae</taxon>
        <taxon>Microascales</taxon>
        <taxon>Microascaceae</taxon>
        <taxon>Cephalotrichum</taxon>
    </lineage>
</organism>
<dbReference type="SUPFAM" id="SSF57716">
    <property type="entry name" value="Glucocorticoid receptor-like (DNA-binding domain)"/>
    <property type="match status" value="1"/>
</dbReference>
<dbReference type="PROSITE" id="PS50114">
    <property type="entry name" value="GATA_ZN_FINGER_2"/>
    <property type="match status" value="1"/>
</dbReference>
<dbReference type="AlphaFoldDB" id="A0AAE8MWE9"/>
<keyword evidence="9" id="KW-1185">Reference proteome</keyword>
<dbReference type="GO" id="GO:0043565">
    <property type="term" value="F:sequence-specific DNA binding"/>
    <property type="evidence" value="ECO:0007669"/>
    <property type="project" value="InterPro"/>
</dbReference>
<keyword evidence="3" id="KW-0862">Zinc</keyword>
<dbReference type="PANTHER" id="PTHR45658:SF18">
    <property type="entry name" value="PROTEIN GAT2"/>
    <property type="match status" value="1"/>
</dbReference>
<feature type="region of interest" description="Disordered" evidence="6">
    <location>
        <begin position="99"/>
        <end position="128"/>
    </location>
</feature>
<evidence type="ECO:0000256" key="5">
    <source>
        <dbReference type="SAM" id="Coils"/>
    </source>
</evidence>
<dbReference type="GO" id="GO:0008270">
    <property type="term" value="F:zinc ion binding"/>
    <property type="evidence" value="ECO:0007669"/>
    <property type="project" value="UniProtKB-KW"/>
</dbReference>
<dbReference type="Proteomes" id="UP001187682">
    <property type="component" value="Unassembled WGS sequence"/>
</dbReference>